<comment type="caution">
    <text evidence="2">The sequence shown here is derived from an EMBL/GenBank/DDBJ whole genome shotgun (WGS) entry which is preliminary data.</text>
</comment>
<dbReference type="PANTHER" id="PTHR42924:SF3">
    <property type="entry name" value="POLYMERASE_HISTIDINOL PHOSPHATASE N-TERMINAL DOMAIN-CONTAINING PROTEIN"/>
    <property type="match status" value="1"/>
</dbReference>
<evidence type="ECO:0000313" key="2">
    <source>
        <dbReference type="EMBL" id="GAA4737837.1"/>
    </source>
</evidence>
<dbReference type="RefSeq" id="WP_345526855.1">
    <property type="nucleotide sequence ID" value="NZ_BAABKN010000014.1"/>
</dbReference>
<keyword evidence="3" id="KW-1185">Reference proteome</keyword>
<dbReference type="PANTHER" id="PTHR42924">
    <property type="entry name" value="EXONUCLEASE"/>
    <property type="match status" value="1"/>
</dbReference>
<dbReference type="Proteomes" id="UP001499882">
    <property type="component" value="Unassembled WGS sequence"/>
</dbReference>
<dbReference type="SMART" id="SM00481">
    <property type="entry name" value="POLIIIAc"/>
    <property type="match status" value="1"/>
</dbReference>
<dbReference type="Gene3D" id="3.20.20.140">
    <property type="entry name" value="Metal-dependent hydrolases"/>
    <property type="match status" value="1"/>
</dbReference>
<dbReference type="InterPro" id="IPR052018">
    <property type="entry name" value="PHP_domain"/>
</dbReference>
<protein>
    <submittedName>
        <fullName evidence="2">CehA/McbA family metallohydrolase</fullName>
    </submittedName>
</protein>
<sequence>MTDAHLDRRALLLAGAGVATTAALVTFEPASAGVRKRTKVFKGRFRGNIPDWHYLPFTVPHGVTRISVKYSFEPIDTGYGTSFNVVDIGIFDNAGAGLGNAKGFRGWSGGARRSFSISRTSATPGYLAGPITPGRWRIALGPYQLQGAGTPYRVEVTLHFGERGPKFKPSPAPTSVPGKGADWYRGDLHVHTVHSDGSQTQREVLKYAKAARLDFIGTSEHNTSSATRTWGRMVPRDFLVISGEEVTTRSGHWLATGLPAGTWIDWRYRPEDGKLARFTEQVRSVGGLSIAAHPNQVGGGNGWGFGFTDVDAIEVWNGPWSGDDQTTVAQWHALLSSGTFKPAVGNSDTHKQSQQIGLAQTIVRASSLSTSAIIAGYRGGHSWIAGSSAVQLEFTATLNGGTPVSCGDRLPSLIGDPVAVRLRVTGVATGCVATLIGPGTATYGTATADAAGQLVLDAVVPGGTAFVRAEVRQAASPTDPMVALTNPIFLTASAG</sequence>
<dbReference type="NCBIfam" id="NF038032">
    <property type="entry name" value="CehA_McbA_metalo"/>
    <property type="match status" value="1"/>
</dbReference>
<dbReference type="EMBL" id="BAABKN010000014">
    <property type="protein sequence ID" value="GAA4737837.1"/>
    <property type="molecule type" value="Genomic_DNA"/>
</dbReference>
<reference evidence="3" key="1">
    <citation type="journal article" date="2019" name="Int. J. Syst. Evol. Microbiol.">
        <title>The Global Catalogue of Microorganisms (GCM) 10K type strain sequencing project: providing services to taxonomists for standard genome sequencing and annotation.</title>
        <authorList>
            <consortium name="The Broad Institute Genomics Platform"/>
            <consortium name="The Broad Institute Genome Sequencing Center for Infectious Disease"/>
            <person name="Wu L."/>
            <person name="Ma J."/>
        </authorList>
    </citation>
    <scope>NUCLEOTIDE SEQUENCE [LARGE SCALE GENOMIC DNA]</scope>
    <source>
        <strain evidence="3">JCM 18532</strain>
    </source>
</reference>
<dbReference type="InterPro" id="IPR003141">
    <property type="entry name" value="Pol/His_phosphatase_N"/>
</dbReference>
<dbReference type="InterPro" id="IPR006311">
    <property type="entry name" value="TAT_signal"/>
</dbReference>
<evidence type="ECO:0000313" key="3">
    <source>
        <dbReference type="Proteomes" id="UP001499882"/>
    </source>
</evidence>
<accession>A0ABP8YRP0</accession>
<gene>
    <name evidence="2" type="ORF">GCM10023350_22360</name>
</gene>
<dbReference type="PROSITE" id="PS51318">
    <property type="entry name" value="TAT"/>
    <property type="match status" value="1"/>
</dbReference>
<dbReference type="SUPFAM" id="SSF89550">
    <property type="entry name" value="PHP domain-like"/>
    <property type="match status" value="1"/>
</dbReference>
<dbReference type="InterPro" id="IPR016195">
    <property type="entry name" value="Pol/histidinol_Pase-like"/>
</dbReference>
<name>A0ABP8YRP0_9ACTN</name>
<proteinExistence type="predicted"/>
<organism evidence="2 3">
    <name type="scientific">Nocardioides endophyticus</name>
    <dbReference type="NCBI Taxonomy" id="1353775"/>
    <lineage>
        <taxon>Bacteria</taxon>
        <taxon>Bacillati</taxon>
        <taxon>Actinomycetota</taxon>
        <taxon>Actinomycetes</taxon>
        <taxon>Propionibacteriales</taxon>
        <taxon>Nocardioidaceae</taxon>
        <taxon>Nocardioides</taxon>
    </lineage>
</organism>
<dbReference type="CDD" id="cd07432">
    <property type="entry name" value="PHP_HisPPase"/>
    <property type="match status" value="1"/>
</dbReference>
<evidence type="ECO:0000259" key="1">
    <source>
        <dbReference type="SMART" id="SM00481"/>
    </source>
</evidence>
<feature type="domain" description="Polymerase/histidinol phosphatase N-terminal" evidence="1">
    <location>
        <begin position="186"/>
        <end position="250"/>
    </location>
</feature>